<accession>A0A4Q0VW62</accession>
<dbReference type="Pfam" id="PF01551">
    <property type="entry name" value="Peptidase_M23"/>
    <property type="match status" value="1"/>
</dbReference>
<sequence>MREENQSSKLAKMKASLQKQMKKRWVLPAVYLGLAAVVLSAVIWLQGSEEQIVQEDPNMEQGQTDTNPGVNYEEALPVTAVNEVFKKPFLNEAEVNVIGYFFDFNATEEQQQAALVFYDNTYYQNKGMDFALESGETFDVVAALSGTVVKVEKDALFGNLVHIEHDNHVVTVYQSLEGVKVEEGQAVKQGEVIAQAGRNLYNQDAGIHVHFEVRHDGVPVNPATLFDQPATALPNAAEGDVAEEADDEEVEEPSEEELEEQD</sequence>
<dbReference type="GO" id="GO:0004222">
    <property type="term" value="F:metalloendopeptidase activity"/>
    <property type="evidence" value="ECO:0007669"/>
    <property type="project" value="TreeGrafter"/>
</dbReference>
<keyword evidence="4" id="KW-1185">Reference proteome</keyword>
<dbReference type="RefSeq" id="WP_129077158.1">
    <property type="nucleotide sequence ID" value="NZ_QOUX01000020.1"/>
</dbReference>
<dbReference type="OrthoDB" id="2050153at2"/>
<dbReference type="AlphaFoldDB" id="A0A4Q0VW62"/>
<dbReference type="InterPro" id="IPR050570">
    <property type="entry name" value="Cell_wall_metabolism_enzyme"/>
</dbReference>
<protein>
    <submittedName>
        <fullName evidence="3">M23 family peptidase</fullName>
    </submittedName>
</protein>
<evidence type="ECO:0000259" key="2">
    <source>
        <dbReference type="Pfam" id="PF01551"/>
    </source>
</evidence>
<dbReference type="Gene3D" id="2.70.70.10">
    <property type="entry name" value="Glucose Permease (Domain IIA)"/>
    <property type="match status" value="1"/>
</dbReference>
<reference evidence="3 4" key="1">
    <citation type="journal article" date="2019" name="Int. J. Syst. Evol. Microbiol.">
        <title>Anaerobacillus alkaliphilus sp. nov., a novel alkaliphilic and moderately halophilic bacterium.</title>
        <authorList>
            <person name="Borsodi A.K."/>
            <person name="Aszalos J.M."/>
            <person name="Bihari P."/>
            <person name="Nagy I."/>
            <person name="Schumann P."/>
            <person name="Sproer C."/>
            <person name="Kovacs A.L."/>
            <person name="Boka K."/>
            <person name="Dobosy P."/>
            <person name="Ovari M."/>
            <person name="Szili-Kovacs T."/>
            <person name="Toth E."/>
        </authorList>
    </citation>
    <scope>NUCLEOTIDE SEQUENCE [LARGE SCALE GENOMIC DNA]</scope>
    <source>
        <strain evidence="3 4">B16-10</strain>
    </source>
</reference>
<dbReference type="Proteomes" id="UP000290649">
    <property type="component" value="Unassembled WGS sequence"/>
</dbReference>
<dbReference type="PANTHER" id="PTHR21666:SF291">
    <property type="entry name" value="STAGE II SPORULATION PROTEIN Q"/>
    <property type="match status" value="1"/>
</dbReference>
<dbReference type="EMBL" id="QOUX01000020">
    <property type="protein sequence ID" value="RXJ02923.1"/>
    <property type="molecule type" value="Genomic_DNA"/>
</dbReference>
<comment type="caution">
    <text evidence="3">The sequence shown here is derived from an EMBL/GenBank/DDBJ whole genome shotgun (WGS) entry which is preliminary data.</text>
</comment>
<feature type="domain" description="M23ase beta-sheet core" evidence="2">
    <location>
        <begin position="124"/>
        <end position="222"/>
    </location>
</feature>
<feature type="region of interest" description="Disordered" evidence="1">
    <location>
        <begin position="222"/>
        <end position="262"/>
    </location>
</feature>
<dbReference type="SUPFAM" id="SSF51261">
    <property type="entry name" value="Duplicated hybrid motif"/>
    <property type="match status" value="1"/>
</dbReference>
<feature type="compositionally biased region" description="Acidic residues" evidence="1">
    <location>
        <begin position="240"/>
        <end position="262"/>
    </location>
</feature>
<dbReference type="PANTHER" id="PTHR21666">
    <property type="entry name" value="PEPTIDASE-RELATED"/>
    <property type="match status" value="1"/>
</dbReference>
<organism evidence="3 4">
    <name type="scientific">Anaerobacillus alkaliphilus</name>
    <dbReference type="NCBI Taxonomy" id="1548597"/>
    <lineage>
        <taxon>Bacteria</taxon>
        <taxon>Bacillati</taxon>
        <taxon>Bacillota</taxon>
        <taxon>Bacilli</taxon>
        <taxon>Bacillales</taxon>
        <taxon>Bacillaceae</taxon>
        <taxon>Anaerobacillus</taxon>
    </lineage>
</organism>
<dbReference type="InterPro" id="IPR011055">
    <property type="entry name" value="Dup_hybrid_motif"/>
</dbReference>
<dbReference type="CDD" id="cd12797">
    <property type="entry name" value="M23_peptidase"/>
    <property type="match status" value="1"/>
</dbReference>
<proteinExistence type="predicted"/>
<dbReference type="InterPro" id="IPR016047">
    <property type="entry name" value="M23ase_b-sheet_dom"/>
</dbReference>
<gene>
    <name evidence="3" type="ORF">DS745_04885</name>
</gene>
<name>A0A4Q0VW62_9BACI</name>
<evidence type="ECO:0000313" key="4">
    <source>
        <dbReference type="Proteomes" id="UP000290649"/>
    </source>
</evidence>
<evidence type="ECO:0000256" key="1">
    <source>
        <dbReference type="SAM" id="MobiDB-lite"/>
    </source>
</evidence>
<evidence type="ECO:0000313" key="3">
    <source>
        <dbReference type="EMBL" id="RXJ02923.1"/>
    </source>
</evidence>